<evidence type="ECO:0000313" key="1">
    <source>
        <dbReference type="EMBL" id="KAL3507057.1"/>
    </source>
</evidence>
<sequence length="163" mass="18816">MSRKKDEQSIPSASLYRSRGACDPKVSDFVNALVVSRRHYQWQVQEIDLVSGISWKLRTILQRPADLVVDNRSNLVKVVAAPVVGQRAYDDAKPIYNVSITDVRQVGHVDWLRSSSANETSISKPSEYLFDRRHYLYQEFAVDRSRPMSPSFFRRLSTRKNIQ</sequence>
<dbReference type="AlphaFoldDB" id="A0ABD2YI31"/>
<dbReference type="EMBL" id="JBJUIK010000013">
    <property type="protein sequence ID" value="KAL3507057.1"/>
    <property type="molecule type" value="Genomic_DNA"/>
</dbReference>
<name>A0ABD2YI31_9GENT</name>
<accession>A0ABD2YI31</accession>
<comment type="caution">
    <text evidence="1">The sequence shown here is derived from an EMBL/GenBank/DDBJ whole genome shotgun (WGS) entry which is preliminary data.</text>
</comment>
<evidence type="ECO:0000313" key="2">
    <source>
        <dbReference type="Proteomes" id="UP001630127"/>
    </source>
</evidence>
<reference evidence="1 2" key="1">
    <citation type="submission" date="2024-11" db="EMBL/GenBank/DDBJ databases">
        <title>A near-complete genome assembly of Cinchona calisaya.</title>
        <authorList>
            <person name="Lian D.C."/>
            <person name="Zhao X.W."/>
            <person name="Wei L."/>
        </authorList>
    </citation>
    <scope>NUCLEOTIDE SEQUENCE [LARGE SCALE GENOMIC DNA]</scope>
    <source>
        <tissue evidence="1">Nenye</tissue>
    </source>
</reference>
<protein>
    <submittedName>
        <fullName evidence="1">Uncharacterized protein</fullName>
    </submittedName>
</protein>
<gene>
    <name evidence="1" type="ORF">ACH5RR_032439</name>
</gene>
<dbReference type="Proteomes" id="UP001630127">
    <property type="component" value="Unassembled WGS sequence"/>
</dbReference>
<proteinExistence type="predicted"/>
<keyword evidence="2" id="KW-1185">Reference proteome</keyword>
<organism evidence="1 2">
    <name type="scientific">Cinchona calisaya</name>
    <dbReference type="NCBI Taxonomy" id="153742"/>
    <lineage>
        <taxon>Eukaryota</taxon>
        <taxon>Viridiplantae</taxon>
        <taxon>Streptophyta</taxon>
        <taxon>Embryophyta</taxon>
        <taxon>Tracheophyta</taxon>
        <taxon>Spermatophyta</taxon>
        <taxon>Magnoliopsida</taxon>
        <taxon>eudicotyledons</taxon>
        <taxon>Gunneridae</taxon>
        <taxon>Pentapetalae</taxon>
        <taxon>asterids</taxon>
        <taxon>lamiids</taxon>
        <taxon>Gentianales</taxon>
        <taxon>Rubiaceae</taxon>
        <taxon>Cinchonoideae</taxon>
        <taxon>Cinchoneae</taxon>
        <taxon>Cinchona</taxon>
    </lineage>
</organism>